<proteinExistence type="predicted"/>
<accession>A0ABU6WSQ6</accession>
<evidence type="ECO:0000313" key="3">
    <source>
        <dbReference type="Proteomes" id="UP001341840"/>
    </source>
</evidence>
<name>A0ABU6WSQ6_9FABA</name>
<evidence type="ECO:0000256" key="1">
    <source>
        <dbReference type="SAM" id="MobiDB-lite"/>
    </source>
</evidence>
<sequence length="223" mass="23330">MSDNPLRILNLPLIGDELFRKILVKAEPKVVGSGNGGPRSPICAIGADITMLASNNSAEDGAVAKGNVVDANAEPILHVVEKERVNQPPPKPPDLPLHAWVLGGAEDDANLKRSGGTEIEEAVTLTNSGGDAGDVDNRGRGSAEVGTFVKGKWTVATAKEGATATVTNGSPRARQLRRFILLTPPPLLATVFPWNCGGDGEEHSRGGLQQWAARSFGDNASDT</sequence>
<dbReference type="Proteomes" id="UP001341840">
    <property type="component" value="Unassembled WGS sequence"/>
</dbReference>
<organism evidence="2 3">
    <name type="scientific">Stylosanthes scabra</name>
    <dbReference type="NCBI Taxonomy" id="79078"/>
    <lineage>
        <taxon>Eukaryota</taxon>
        <taxon>Viridiplantae</taxon>
        <taxon>Streptophyta</taxon>
        <taxon>Embryophyta</taxon>
        <taxon>Tracheophyta</taxon>
        <taxon>Spermatophyta</taxon>
        <taxon>Magnoliopsida</taxon>
        <taxon>eudicotyledons</taxon>
        <taxon>Gunneridae</taxon>
        <taxon>Pentapetalae</taxon>
        <taxon>rosids</taxon>
        <taxon>fabids</taxon>
        <taxon>Fabales</taxon>
        <taxon>Fabaceae</taxon>
        <taxon>Papilionoideae</taxon>
        <taxon>50 kb inversion clade</taxon>
        <taxon>dalbergioids sensu lato</taxon>
        <taxon>Dalbergieae</taxon>
        <taxon>Pterocarpus clade</taxon>
        <taxon>Stylosanthes</taxon>
    </lineage>
</organism>
<evidence type="ECO:0000313" key="2">
    <source>
        <dbReference type="EMBL" id="MED6188917.1"/>
    </source>
</evidence>
<comment type="caution">
    <text evidence="2">The sequence shown here is derived from an EMBL/GenBank/DDBJ whole genome shotgun (WGS) entry which is preliminary data.</text>
</comment>
<feature type="region of interest" description="Disordered" evidence="1">
    <location>
        <begin position="200"/>
        <end position="223"/>
    </location>
</feature>
<protein>
    <submittedName>
        <fullName evidence="2">Uncharacterized protein</fullName>
    </submittedName>
</protein>
<dbReference type="EMBL" id="JASCZI010183002">
    <property type="protein sequence ID" value="MED6188917.1"/>
    <property type="molecule type" value="Genomic_DNA"/>
</dbReference>
<keyword evidence="3" id="KW-1185">Reference proteome</keyword>
<gene>
    <name evidence="2" type="ORF">PIB30_090591</name>
</gene>
<reference evidence="2 3" key="1">
    <citation type="journal article" date="2023" name="Plants (Basel)">
        <title>Bridging the Gap: Combining Genomics and Transcriptomics Approaches to Understand Stylosanthes scabra, an Orphan Legume from the Brazilian Caatinga.</title>
        <authorList>
            <person name="Ferreira-Neto J.R.C."/>
            <person name="da Silva M.D."/>
            <person name="Binneck E."/>
            <person name="de Melo N.F."/>
            <person name="da Silva R.H."/>
            <person name="de Melo A.L.T.M."/>
            <person name="Pandolfi V."/>
            <person name="Bustamante F.O."/>
            <person name="Brasileiro-Vidal A.C."/>
            <person name="Benko-Iseppon A.M."/>
        </authorList>
    </citation>
    <scope>NUCLEOTIDE SEQUENCE [LARGE SCALE GENOMIC DNA]</scope>
    <source>
        <tissue evidence="2">Leaves</tissue>
    </source>
</reference>